<dbReference type="GO" id="GO:0051052">
    <property type="term" value="P:regulation of DNA metabolic process"/>
    <property type="evidence" value="ECO:0007669"/>
    <property type="project" value="UniProtKB-ARBA"/>
</dbReference>
<keyword evidence="5" id="KW-0158">Chromosome</keyword>
<evidence type="ECO:0000256" key="11">
    <source>
        <dbReference type="SAM" id="MobiDB-lite"/>
    </source>
</evidence>
<dbReference type="FunFam" id="1.10.10.10:FF:000275">
    <property type="entry name" value="CST complex subunit STN1"/>
    <property type="match status" value="1"/>
</dbReference>
<dbReference type="Proteomes" id="UP000700334">
    <property type="component" value="Unassembled WGS sequence"/>
</dbReference>
<sequence>MEWERSRTKDDLGSQNLFWGRLPDLGDLGSARQRRSAECRVTDAPGLYPHLDRAAQPPLGDTLGRSPGGEQVGAGLRKSWAESRWLGRQMGRGRERVGRGGADEKPGRGLRGSSCARAYVASRRNSERRKDRACLRARGKAGWKRGRGGRGYERAGVCFRFPPFPFSFRKPEDPRSVKPPEVGWKSQPSLLMQSDSRLCEEETPPLLWGLDPVFLAFAKLYIRDILDLKESSQVPGVYFYNGHPIRQVDILGTVVAVRERDTFYSYGVDDSTGVINCICWKKLDNTESSSATVAVPSARELSLTSQLKKLQETLEQRKKIEIGDIIRIRGYVRTYREEREIRATIYYKVDDPVCNIQISRMQELPMLYRKIYDQPFRSSALEKEETLNNPSALDLDSLTSLLSEKVKEFLMEKRVRAFYQQELEMEESLLSLANQPVIHSACSNQVDFKNDTMSKAIHHIFKNAIKLLQEKGLVFQKDGSFKNLYYVTREDKELHRKIHRIIQEDCQKPNHMEKGCHFLHIVACARLRLSPGLSEAVLRQVLELLEDQSDVVSTAEHYYMAF</sequence>
<evidence type="ECO:0000259" key="13">
    <source>
        <dbReference type="Pfam" id="PF10451"/>
    </source>
</evidence>
<dbReference type="FunFam" id="2.40.50.140:FF:000181">
    <property type="entry name" value="CST complex subunit STN1"/>
    <property type="match status" value="1"/>
</dbReference>
<evidence type="ECO:0000259" key="12">
    <source>
        <dbReference type="Pfam" id="PF09170"/>
    </source>
</evidence>
<dbReference type="InterPro" id="IPR012340">
    <property type="entry name" value="NA-bd_OB-fold"/>
</dbReference>
<evidence type="ECO:0000313" key="15">
    <source>
        <dbReference type="Proteomes" id="UP000700334"/>
    </source>
</evidence>
<evidence type="ECO:0000256" key="2">
    <source>
        <dbReference type="ARBA" id="ARBA00004574"/>
    </source>
</evidence>
<feature type="region of interest" description="Disordered" evidence="11">
    <location>
        <begin position="1"/>
        <end position="74"/>
    </location>
</feature>
<evidence type="ECO:0000256" key="5">
    <source>
        <dbReference type="ARBA" id="ARBA00022454"/>
    </source>
</evidence>
<evidence type="ECO:0000256" key="7">
    <source>
        <dbReference type="ARBA" id="ARBA00023125"/>
    </source>
</evidence>
<dbReference type="Gene3D" id="2.40.50.140">
    <property type="entry name" value="Nucleic acid-binding proteins"/>
    <property type="match status" value="1"/>
</dbReference>
<dbReference type="Pfam" id="PF09170">
    <property type="entry name" value="STN1_2"/>
    <property type="match status" value="1"/>
</dbReference>
<dbReference type="InterPro" id="IPR036390">
    <property type="entry name" value="WH_DNA-bd_sf"/>
</dbReference>
<evidence type="ECO:0000256" key="10">
    <source>
        <dbReference type="ARBA" id="ARBA00030852"/>
    </source>
</evidence>
<gene>
    <name evidence="14" type="ORF">J0S82_012146</name>
</gene>
<dbReference type="GO" id="GO:0003697">
    <property type="term" value="F:single-stranded DNA binding"/>
    <property type="evidence" value="ECO:0007669"/>
    <property type="project" value="UniProtKB-ARBA"/>
</dbReference>
<dbReference type="InterPro" id="IPR018856">
    <property type="entry name" value="Stn1_N"/>
</dbReference>
<evidence type="ECO:0000256" key="8">
    <source>
        <dbReference type="ARBA" id="ARBA00023242"/>
    </source>
</evidence>
<comment type="similarity">
    <text evidence="3">Belongs to the STN1 family.</text>
</comment>
<dbReference type="AlphaFoldDB" id="A0A8J6BKK8"/>
<dbReference type="FunFam" id="1.10.10.980:FF:000001">
    <property type="entry name" value="CST complex subunit STN1"/>
    <property type="match status" value="1"/>
</dbReference>
<dbReference type="InterPro" id="IPR040260">
    <property type="entry name" value="RFA2-like"/>
</dbReference>
<proteinExistence type="inferred from homology"/>
<feature type="domain" description="Stn1 C-terminal" evidence="12">
    <location>
        <begin position="397"/>
        <end position="562"/>
    </location>
</feature>
<evidence type="ECO:0000256" key="4">
    <source>
        <dbReference type="ARBA" id="ARBA00017411"/>
    </source>
</evidence>
<evidence type="ECO:0000256" key="1">
    <source>
        <dbReference type="ARBA" id="ARBA00004123"/>
    </source>
</evidence>
<dbReference type="Gene3D" id="1.10.10.980">
    <property type="entry name" value="CST, Suppressor of Cdc13 homolog, complex subunit STN1, N-terminal domain"/>
    <property type="match status" value="1"/>
</dbReference>
<dbReference type="PANTHER" id="PTHR13989">
    <property type="entry name" value="REPLICATION PROTEIN A-RELATED"/>
    <property type="match status" value="1"/>
</dbReference>
<dbReference type="InterPro" id="IPR036388">
    <property type="entry name" value="WH-like_DNA-bd_sf"/>
</dbReference>
<comment type="subcellular location">
    <subcellularLocation>
        <location evidence="2">Chromosome</location>
        <location evidence="2">Telomere</location>
    </subcellularLocation>
    <subcellularLocation>
        <location evidence="1">Nucleus</location>
    </subcellularLocation>
</comment>
<dbReference type="EMBL" id="JAGFMF010011406">
    <property type="protein sequence ID" value="KAG8523534.1"/>
    <property type="molecule type" value="Genomic_DNA"/>
</dbReference>
<dbReference type="CDD" id="cd04483">
    <property type="entry name" value="hOBFC1_like"/>
    <property type="match status" value="1"/>
</dbReference>
<feature type="compositionally biased region" description="Basic and acidic residues" evidence="11">
    <location>
        <begin position="1"/>
        <end position="12"/>
    </location>
</feature>
<dbReference type="InterPro" id="IPR015253">
    <property type="entry name" value="CST_STN1_C"/>
</dbReference>
<keyword evidence="8" id="KW-0539">Nucleus</keyword>
<keyword evidence="7" id="KW-0238">DNA-binding</keyword>
<comment type="caution">
    <text evidence="14">The sequence shown here is derived from an EMBL/GenBank/DDBJ whole genome shotgun (WGS) entry which is preliminary data.</text>
</comment>
<organism evidence="14 15">
    <name type="scientific">Galemys pyrenaicus</name>
    <name type="common">Iberian desman</name>
    <name type="synonym">Pyrenean desman</name>
    <dbReference type="NCBI Taxonomy" id="202257"/>
    <lineage>
        <taxon>Eukaryota</taxon>
        <taxon>Metazoa</taxon>
        <taxon>Chordata</taxon>
        <taxon>Craniata</taxon>
        <taxon>Vertebrata</taxon>
        <taxon>Euteleostomi</taxon>
        <taxon>Mammalia</taxon>
        <taxon>Eutheria</taxon>
        <taxon>Laurasiatheria</taxon>
        <taxon>Eulipotyphla</taxon>
        <taxon>Talpidae</taxon>
        <taxon>Galemys</taxon>
    </lineage>
</organism>
<evidence type="ECO:0000256" key="9">
    <source>
        <dbReference type="ARBA" id="ARBA00030039"/>
    </source>
</evidence>
<dbReference type="GO" id="GO:0042162">
    <property type="term" value="F:telomeric DNA binding"/>
    <property type="evidence" value="ECO:0007669"/>
    <property type="project" value="UniProtKB-ARBA"/>
</dbReference>
<evidence type="ECO:0000313" key="14">
    <source>
        <dbReference type="EMBL" id="KAG8523534.1"/>
    </source>
</evidence>
<evidence type="ECO:0000256" key="3">
    <source>
        <dbReference type="ARBA" id="ARBA00009698"/>
    </source>
</evidence>
<evidence type="ECO:0000256" key="6">
    <source>
        <dbReference type="ARBA" id="ARBA00022895"/>
    </source>
</evidence>
<reference evidence="14" key="1">
    <citation type="journal article" date="2021" name="Evol. Appl.">
        <title>The genome of the Pyrenean desman and the effects of bottlenecks and inbreeding on the genomic landscape of an endangered species.</title>
        <authorList>
            <person name="Escoda L."/>
            <person name="Castresana J."/>
        </authorList>
    </citation>
    <scope>NUCLEOTIDE SEQUENCE</scope>
    <source>
        <strain evidence="14">IBE-C5619</strain>
    </source>
</reference>
<name>A0A8J6BKK8_GALPY</name>
<feature type="region of interest" description="Disordered" evidence="11">
    <location>
        <begin position="91"/>
        <end position="115"/>
    </location>
</feature>
<dbReference type="InterPro" id="IPR042082">
    <property type="entry name" value="CST_Stn1_wHTH1_sf"/>
</dbReference>
<keyword evidence="15" id="KW-1185">Reference proteome</keyword>
<dbReference type="GO" id="GO:1990879">
    <property type="term" value="C:CST complex"/>
    <property type="evidence" value="ECO:0007669"/>
    <property type="project" value="UniProtKB-ARBA"/>
</dbReference>
<dbReference type="Gene3D" id="1.10.10.10">
    <property type="entry name" value="Winged helix-like DNA-binding domain superfamily/Winged helix DNA-binding domain"/>
    <property type="match status" value="1"/>
</dbReference>
<dbReference type="Pfam" id="PF10451">
    <property type="entry name" value="Stn1"/>
    <property type="match status" value="1"/>
</dbReference>
<dbReference type="SUPFAM" id="SSF50249">
    <property type="entry name" value="Nucleic acid-binding proteins"/>
    <property type="match status" value="1"/>
</dbReference>
<feature type="domain" description="CST complex subunit Stn1 N-terminal" evidence="13">
    <location>
        <begin position="235"/>
        <end position="292"/>
    </location>
</feature>
<accession>A0A8J6BKK8</accession>
<dbReference type="OrthoDB" id="77828at2759"/>
<keyword evidence="6" id="KW-0779">Telomere</keyword>
<dbReference type="PANTHER" id="PTHR13989:SF33">
    <property type="entry name" value="CST COMPLEX SUBUNIT STN1"/>
    <property type="match status" value="1"/>
</dbReference>
<protein>
    <recommendedName>
        <fullName evidence="4">CST complex subunit STN1</fullName>
    </recommendedName>
    <alternativeName>
        <fullName evidence="10">Oligonucleotide/oligosaccharide-binding fold-containing protein 1</fullName>
    </alternativeName>
    <alternativeName>
        <fullName evidence="9">Suppressor of cdc thirteen homolog</fullName>
    </alternativeName>
</protein>
<feature type="compositionally biased region" description="Basic and acidic residues" evidence="11">
    <location>
        <begin position="92"/>
        <end position="107"/>
    </location>
</feature>
<dbReference type="SUPFAM" id="SSF46785">
    <property type="entry name" value="Winged helix' DNA-binding domain"/>
    <property type="match status" value="1"/>
</dbReference>